<dbReference type="SUPFAM" id="SSF54713">
    <property type="entry name" value="Elongation factor Ts (EF-Ts), dimerisation domain"/>
    <property type="match status" value="1"/>
</dbReference>
<comment type="subcellular location">
    <subcellularLocation>
        <location evidence="6">Cytoplasm</location>
    </subcellularLocation>
</comment>
<keyword evidence="6" id="KW-0963">Cytoplasm</keyword>
<dbReference type="Pfam" id="PF00889">
    <property type="entry name" value="EF_TS"/>
    <property type="match status" value="1"/>
</dbReference>
<comment type="caution">
    <text evidence="8">The sequence shown here is derived from an EMBL/GenBank/DDBJ whole genome shotgun (WGS) entry which is preliminary data.</text>
</comment>
<dbReference type="Gene3D" id="3.30.479.20">
    <property type="entry name" value="Elongation factor Ts, dimerisation domain"/>
    <property type="match status" value="1"/>
</dbReference>
<dbReference type="PANTHER" id="PTHR11741">
    <property type="entry name" value="ELONGATION FACTOR TS"/>
    <property type="match status" value="1"/>
</dbReference>
<keyword evidence="4 6" id="KW-0648">Protein biosynthesis</keyword>
<keyword evidence="9" id="KW-1185">Reference proteome</keyword>
<dbReference type="PANTHER" id="PTHR11741:SF0">
    <property type="entry name" value="ELONGATION FACTOR TS, MITOCHONDRIAL"/>
    <property type="match status" value="1"/>
</dbReference>
<dbReference type="PATRIC" id="fig|229920.5.peg.898"/>
<dbReference type="FunFam" id="1.10.286.20:FF:000001">
    <property type="entry name" value="Elongation factor Ts"/>
    <property type="match status" value="1"/>
</dbReference>
<dbReference type="InterPro" id="IPR014039">
    <property type="entry name" value="Transl_elong_EFTs/EF1B_dimer"/>
</dbReference>
<dbReference type="NCBIfam" id="TIGR00116">
    <property type="entry name" value="tsf"/>
    <property type="match status" value="1"/>
</dbReference>
<dbReference type="EMBL" id="LGCK01000013">
    <property type="protein sequence ID" value="KPL70870.1"/>
    <property type="molecule type" value="Genomic_DNA"/>
</dbReference>
<accession>A0A0P6WX65</accession>
<sequence>MMEISTEMIKQLRQATAAGISDCKKALENANGDYNKAVEFLREKGLATAAKRADRAASDGMLELYSHSQGRIGVMVEVNSETDFVGRSDKFRAFAHEIALQIAASAPDYIREEDIPAEDIERETRIATAKAKEEGKPDAIIPKIVEGSLSKFKDEKVLLRQKYIRDENMTVQQLLNDAIVSLGENVVIRRFVRWELGESTAEE</sequence>
<evidence type="ECO:0000256" key="6">
    <source>
        <dbReference type="HAMAP-Rule" id="MF_00050"/>
    </source>
</evidence>
<evidence type="ECO:0000259" key="7">
    <source>
        <dbReference type="Pfam" id="PF00889"/>
    </source>
</evidence>
<feature type="domain" description="Translation elongation factor EFTs/EF1B dimerisation" evidence="7">
    <location>
        <begin position="29"/>
        <end position="198"/>
    </location>
</feature>
<dbReference type="FunFam" id="1.10.8.10:FF:000001">
    <property type="entry name" value="Elongation factor Ts"/>
    <property type="match status" value="1"/>
</dbReference>
<dbReference type="Gene3D" id="1.10.8.10">
    <property type="entry name" value="DNA helicase RuvA subunit, C-terminal domain"/>
    <property type="match status" value="1"/>
</dbReference>
<dbReference type="Proteomes" id="UP000050430">
    <property type="component" value="Unassembled WGS sequence"/>
</dbReference>
<dbReference type="AlphaFoldDB" id="A0A0P6WX65"/>
<dbReference type="HAMAP" id="MF_00050">
    <property type="entry name" value="EF_Ts"/>
    <property type="match status" value="1"/>
</dbReference>
<comment type="function">
    <text evidence="5 6">Associates with the EF-Tu.GDP complex and induces the exchange of GDP to GTP. It remains bound to the aminoacyl-tRNA.EF-Tu.GTP complex up to the GTP hydrolysis stage on the ribosome.</text>
</comment>
<dbReference type="STRING" id="229920.ADM99_13315"/>
<dbReference type="RefSeq" id="WP_062420808.1">
    <property type="nucleotide sequence ID" value="NZ_LGCK01000013.1"/>
</dbReference>
<dbReference type="InterPro" id="IPR036402">
    <property type="entry name" value="EF-Ts_dimer_sf"/>
</dbReference>
<evidence type="ECO:0000313" key="9">
    <source>
        <dbReference type="Proteomes" id="UP000050430"/>
    </source>
</evidence>
<name>A0A0P6WX65_9CHLR</name>
<organism evidence="8 9">
    <name type="scientific">Leptolinea tardivitalis</name>
    <dbReference type="NCBI Taxonomy" id="229920"/>
    <lineage>
        <taxon>Bacteria</taxon>
        <taxon>Bacillati</taxon>
        <taxon>Chloroflexota</taxon>
        <taxon>Anaerolineae</taxon>
        <taxon>Anaerolineales</taxon>
        <taxon>Anaerolineaceae</taxon>
        <taxon>Leptolinea</taxon>
    </lineage>
</organism>
<feature type="region of interest" description="Involved in Mg(2+) ion dislocation from EF-Tu" evidence="6">
    <location>
        <begin position="82"/>
        <end position="85"/>
    </location>
</feature>
<evidence type="ECO:0000256" key="2">
    <source>
        <dbReference type="ARBA" id="ARBA00016956"/>
    </source>
</evidence>
<evidence type="ECO:0000256" key="4">
    <source>
        <dbReference type="ARBA" id="ARBA00022917"/>
    </source>
</evidence>
<evidence type="ECO:0000256" key="3">
    <source>
        <dbReference type="ARBA" id="ARBA00022768"/>
    </source>
</evidence>
<dbReference type="InterPro" id="IPR009060">
    <property type="entry name" value="UBA-like_sf"/>
</dbReference>
<reference evidence="8 9" key="1">
    <citation type="submission" date="2015-07" db="EMBL/GenBank/DDBJ databases">
        <title>Genome sequence of Leptolinea tardivitalis DSM 16556.</title>
        <authorList>
            <person name="Hemp J."/>
            <person name="Ward L.M."/>
            <person name="Pace L.A."/>
            <person name="Fischer W.W."/>
        </authorList>
    </citation>
    <scope>NUCLEOTIDE SEQUENCE [LARGE SCALE GENOMIC DNA]</scope>
    <source>
        <strain evidence="8 9">YMTK-2</strain>
    </source>
</reference>
<protein>
    <recommendedName>
        <fullName evidence="2 6">Elongation factor Ts</fullName>
        <shortName evidence="6">EF-Ts</shortName>
    </recommendedName>
</protein>
<dbReference type="GO" id="GO:0005737">
    <property type="term" value="C:cytoplasm"/>
    <property type="evidence" value="ECO:0007669"/>
    <property type="project" value="UniProtKB-SubCell"/>
</dbReference>
<proteinExistence type="inferred from homology"/>
<dbReference type="OrthoDB" id="9808348at2"/>
<evidence type="ECO:0000256" key="5">
    <source>
        <dbReference type="ARBA" id="ARBA00025453"/>
    </source>
</evidence>
<dbReference type="InterPro" id="IPR001816">
    <property type="entry name" value="Transl_elong_EFTs/EF1B"/>
</dbReference>
<dbReference type="CDD" id="cd14275">
    <property type="entry name" value="UBA_EF-Ts"/>
    <property type="match status" value="1"/>
</dbReference>
<dbReference type="Gene3D" id="1.10.286.20">
    <property type="match status" value="1"/>
</dbReference>
<dbReference type="GO" id="GO:0003746">
    <property type="term" value="F:translation elongation factor activity"/>
    <property type="evidence" value="ECO:0007669"/>
    <property type="project" value="UniProtKB-UniRule"/>
</dbReference>
<keyword evidence="3 6" id="KW-0251">Elongation factor</keyword>
<gene>
    <name evidence="6 8" type="primary">tsf</name>
    <name evidence="8" type="ORF">ADM99_13315</name>
</gene>
<evidence type="ECO:0000313" key="8">
    <source>
        <dbReference type="EMBL" id="KPL70870.1"/>
    </source>
</evidence>
<evidence type="ECO:0000256" key="1">
    <source>
        <dbReference type="ARBA" id="ARBA00005532"/>
    </source>
</evidence>
<dbReference type="SUPFAM" id="SSF46934">
    <property type="entry name" value="UBA-like"/>
    <property type="match status" value="1"/>
</dbReference>
<comment type="similarity">
    <text evidence="1 6">Belongs to the EF-Ts family.</text>
</comment>